<dbReference type="SUPFAM" id="SSF52402">
    <property type="entry name" value="Adenine nucleotide alpha hydrolases-like"/>
    <property type="match status" value="2"/>
</dbReference>
<organism evidence="3 4">
    <name type="scientific">Thermomonospora curvata (strain ATCC 19995 / DSM 43183 / JCM 3096 / KCTC 9072 / NBRC 15933 / NCIMB 10081 / Henssen B9)</name>
    <dbReference type="NCBI Taxonomy" id="471852"/>
    <lineage>
        <taxon>Bacteria</taxon>
        <taxon>Bacillati</taxon>
        <taxon>Actinomycetota</taxon>
        <taxon>Actinomycetes</taxon>
        <taxon>Streptosporangiales</taxon>
        <taxon>Thermomonosporaceae</taxon>
        <taxon>Thermomonospora</taxon>
    </lineage>
</organism>
<dbReference type="EMBL" id="CP001738">
    <property type="protein sequence ID" value="ACY99588.1"/>
    <property type="molecule type" value="Genomic_DNA"/>
</dbReference>
<dbReference type="PANTHER" id="PTHR31964:SF113">
    <property type="entry name" value="USPA DOMAIN-CONTAINING PROTEIN"/>
    <property type="match status" value="1"/>
</dbReference>
<feature type="domain" description="UspA" evidence="2">
    <location>
        <begin position="153"/>
        <end position="282"/>
    </location>
</feature>
<evidence type="ECO:0000256" key="1">
    <source>
        <dbReference type="ARBA" id="ARBA00008791"/>
    </source>
</evidence>
<dbReference type="Proteomes" id="UP000001918">
    <property type="component" value="Chromosome"/>
</dbReference>
<evidence type="ECO:0000259" key="2">
    <source>
        <dbReference type="Pfam" id="PF00582"/>
    </source>
</evidence>
<accession>D1AF44</accession>
<dbReference type="InterPro" id="IPR014729">
    <property type="entry name" value="Rossmann-like_a/b/a_fold"/>
</dbReference>
<dbReference type="eggNOG" id="COG0589">
    <property type="taxonomic scope" value="Bacteria"/>
</dbReference>
<reference evidence="3 4" key="1">
    <citation type="journal article" date="2011" name="Stand. Genomic Sci.">
        <title>Complete genome sequence of Thermomonospora curvata type strain (B9).</title>
        <authorList>
            <person name="Chertkov O."/>
            <person name="Sikorski J."/>
            <person name="Nolan M."/>
            <person name="Lapidus A."/>
            <person name="Lucas S."/>
            <person name="Del Rio T.G."/>
            <person name="Tice H."/>
            <person name="Cheng J.F."/>
            <person name="Goodwin L."/>
            <person name="Pitluck S."/>
            <person name="Liolios K."/>
            <person name="Ivanova N."/>
            <person name="Mavromatis K."/>
            <person name="Mikhailova N."/>
            <person name="Ovchinnikova G."/>
            <person name="Pati A."/>
            <person name="Chen A."/>
            <person name="Palaniappan K."/>
            <person name="Djao O.D."/>
            <person name="Land M."/>
            <person name="Hauser L."/>
            <person name="Chang Y.J."/>
            <person name="Jeffries C.D."/>
            <person name="Brettin T."/>
            <person name="Han C."/>
            <person name="Detter J.C."/>
            <person name="Rohde M."/>
            <person name="Goker M."/>
            <person name="Woyke T."/>
            <person name="Bristow J."/>
            <person name="Eisen J.A."/>
            <person name="Markowitz V."/>
            <person name="Hugenholtz P."/>
            <person name="Klenk H.P."/>
            <person name="Kyrpides N.C."/>
        </authorList>
    </citation>
    <scope>NUCLEOTIDE SEQUENCE [LARGE SCALE GENOMIC DNA]</scope>
    <source>
        <strain evidence="4">ATCC 19995 / DSM 43183 / JCM 3096 / KCTC 9072 / NBRC 15933 / NCIMB 10081 / Henssen B9</strain>
    </source>
</reference>
<keyword evidence="4" id="KW-1185">Reference proteome</keyword>
<dbReference type="Pfam" id="PF00582">
    <property type="entry name" value="Usp"/>
    <property type="match status" value="2"/>
</dbReference>
<dbReference type="InterPro" id="IPR006015">
    <property type="entry name" value="Universal_stress_UspA"/>
</dbReference>
<dbReference type="OrthoDB" id="9816117at2"/>
<gene>
    <name evidence="3" type="ordered locus">Tcur_4059</name>
</gene>
<proteinExistence type="inferred from homology"/>
<dbReference type="InterPro" id="IPR006016">
    <property type="entry name" value="UspA"/>
</dbReference>
<dbReference type="AlphaFoldDB" id="D1AF44"/>
<dbReference type="KEGG" id="tcu:Tcur_4059"/>
<dbReference type="RefSeq" id="WP_012854372.1">
    <property type="nucleotide sequence ID" value="NC_013510.1"/>
</dbReference>
<dbReference type="Gene3D" id="3.40.50.620">
    <property type="entry name" value="HUPs"/>
    <property type="match status" value="2"/>
</dbReference>
<dbReference type="STRING" id="471852.Tcur_4059"/>
<dbReference type="PRINTS" id="PR01438">
    <property type="entry name" value="UNVRSLSTRESS"/>
</dbReference>
<sequence length="288" mass="29393">MSASPVVVGYHGKKYARDALAWAAREADHRGVPLTVLFAANWPGMTLPSGTEPLAFEPGALEAAEEVTAQGVTEALAVCPRLEVGGMTVVTSPTRALIEASAHAELVVVGSRGRGPVVETLLGSISFSVAARAECPVVVVEQGMGEWTAGPGRPVVAGVDGSPAALQAVAFAADYASGRRARLELICCTGEMLAPGVDPEQVRAGADAALRRARTTARSGRRGLQVLTRRVDGAPEPVLIEASAEAGLMVVGSRGRGAFHGMLAGSVAHAVVHRARCPVAVVGGSGGR</sequence>
<feature type="domain" description="UspA" evidence="2">
    <location>
        <begin position="5"/>
        <end position="140"/>
    </location>
</feature>
<protein>
    <submittedName>
        <fullName evidence="3">UspA domain protein</fullName>
    </submittedName>
</protein>
<dbReference type="HOGENOM" id="CLU_049301_2_3_11"/>
<comment type="similarity">
    <text evidence="1">Belongs to the universal stress protein A family.</text>
</comment>
<evidence type="ECO:0000313" key="4">
    <source>
        <dbReference type="Proteomes" id="UP000001918"/>
    </source>
</evidence>
<evidence type="ECO:0000313" key="3">
    <source>
        <dbReference type="EMBL" id="ACY99588.1"/>
    </source>
</evidence>
<name>D1AF44_THECD</name>
<dbReference type="PANTHER" id="PTHR31964">
    <property type="entry name" value="ADENINE NUCLEOTIDE ALPHA HYDROLASES-LIKE SUPERFAMILY PROTEIN"/>
    <property type="match status" value="1"/>
</dbReference>